<evidence type="ECO:0000256" key="2">
    <source>
        <dbReference type="ARBA" id="ARBA00009400"/>
    </source>
</evidence>
<dbReference type="OrthoDB" id="10067394at2759"/>
<dbReference type="Gene3D" id="3.20.20.70">
    <property type="entry name" value="Aldolase class I"/>
    <property type="match status" value="1"/>
</dbReference>
<organism evidence="5 6">
    <name type="scientific">Phaeomoniella chlamydospora</name>
    <name type="common">Phaeoacremonium chlamydosporum</name>
    <dbReference type="NCBI Taxonomy" id="158046"/>
    <lineage>
        <taxon>Eukaryota</taxon>
        <taxon>Fungi</taxon>
        <taxon>Dikarya</taxon>
        <taxon>Ascomycota</taxon>
        <taxon>Pezizomycotina</taxon>
        <taxon>Eurotiomycetes</taxon>
        <taxon>Chaetothyriomycetidae</taxon>
        <taxon>Phaeomoniellales</taxon>
        <taxon>Phaeomoniellaceae</taxon>
        <taxon>Phaeomoniella</taxon>
    </lineage>
</organism>
<dbReference type="SUPFAM" id="SSF51690">
    <property type="entry name" value="Nicotinate/Quinolinate PRTase C-terminal domain-like"/>
    <property type="match status" value="1"/>
</dbReference>
<keyword evidence="6" id="KW-1185">Reference proteome</keyword>
<dbReference type="GO" id="GO:0034213">
    <property type="term" value="P:quinolinate catabolic process"/>
    <property type="evidence" value="ECO:0007669"/>
    <property type="project" value="TreeGrafter"/>
</dbReference>
<feature type="domain" description="Quinolinate phosphoribosyl transferase C-terminal" evidence="4">
    <location>
        <begin position="1"/>
        <end position="107"/>
    </location>
</feature>
<sequence>MIMLKDNHIWANGSITKAVHAARAVGGFALKIEVECQSEAEADEAIEAGADIVMLDNFDGNGLKLAARSVKERWRGKKDVLLECSGGLTEFNVKEYVNNVMEYTMEGYNVTYHEDSQQ</sequence>
<proteinExistence type="inferred from homology"/>
<dbReference type="UniPathway" id="UPA00253"/>
<keyword evidence="3" id="KW-0808">Transferase</keyword>
<dbReference type="EMBL" id="LCWF01000114">
    <property type="protein sequence ID" value="KKY18877.1"/>
    <property type="molecule type" value="Genomic_DNA"/>
</dbReference>
<evidence type="ECO:0000313" key="6">
    <source>
        <dbReference type="Proteomes" id="UP000053317"/>
    </source>
</evidence>
<evidence type="ECO:0000256" key="1">
    <source>
        <dbReference type="ARBA" id="ARBA00004790"/>
    </source>
</evidence>
<dbReference type="GO" id="GO:0004514">
    <property type="term" value="F:nicotinate-nucleotide diphosphorylase (carboxylating) activity"/>
    <property type="evidence" value="ECO:0007669"/>
    <property type="project" value="InterPro"/>
</dbReference>
<name>A0A0G2E7B0_PHACM</name>
<dbReference type="PANTHER" id="PTHR32179">
    <property type="entry name" value="NICOTINATE-NUCLEOTIDE PYROPHOSPHORYLASE [CARBOXYLATING]"/>
    <property type="match status" value="1"/>
</dbReference>
<reference evidence="5 6" key="2">
    <citation type="submission" date="2015-05" db="EMBL/GenBank/DDBJ databases">
        <authorList>
            <person name="Morales-Cruz A."/>
            <person name="Amrine K.C."/>
            <person name="Cantu D."/>
        </authorList>
    </citation>
    <scope>NUCLEOTIDE SEQUENCE [LARGE SCALE GENOMIC DNA]</scope>
    <source>
        <strain evidence="5">UCRPC4</strain>
    </source>
</reference>
<dbReference type="InterPro" id="IPR036068">
    <property type="entry name" value="Nicotinate_pribotase-like_C"/>
</dbReference>
<evidence type="ECO:0000313" key="5">
    <source>
        <dbReference type="EMBL" id="KKY18877.1"/>
    </source>
</evidence>
<keyword evidence="3" id="KW-0328">Glycosyltransferase</keyword>
<dbReference type="AlphaFoldDB" id="A0A0G2E7B0"/>
<dbReference type="PANTHER" id="PTHR32179:SF3">
    <property type="entry name" value="NICOTINATE-NUCLEOTIDE PYROPHOSPHORYLASE [CARBOXYLATING]"/>
    <property type="match status" value="1"/>
</dbReference>
<protein>
    <submittedName>
        <fullName evidence="5">Putative nicotinate-nucleotide diphosphorylase</fullName>
    </submittedName>
</protein>
<evidence type="ECO:0000256" key="3">
    <source>
        <dbReference type="ARBA" id="ARBA00022676"/>
    </source>
</evidence>
<dbReference type="Proteomes" id="UP000053317">
    <property type="component" value="Unassembled WGS sequence"/>
</dbReference>
<comment type="similarity">
    <text evidence="2">Belongs to the NadC/ModD family.</text>
</comment>
<gene>
    <name evidence="5" type="ORF">UCRPC4_g04722</name>
</gene>
<dbReference type="InterPro" id="IPR002638">
    <property type="entry name" value="Quinolinate_PRibosylTrfase_C"/>
</dbReference>
<dbReference type="Pfam" id="PF01729">
    <property type="entry name" value="QRPTase_C"/>
    <property type="match status" value="1"/>
</dbReference>
<comment type="pathway">
    <text evidence="1">Cofactor biosynthesis; NAD(+) biosynthesis.</text>
</comment>
<reference evidence="5 6" key="1">
    <citation type="submission" date="2015-05" db="EMBL/GenBank/DDBJ databases">
        <title>Distinctive expansion of gene families associated with plant cell wall degradation and secondary metabolism in the genomes of grapevine trunk pathogens.</title>
        <authorList>
            <person name="Lawrence D.P."/>
            <person name="Travadon R."/>
            <person name="Rolshausen P.E."/>
            <person name="Baumgartner K."/>
        </authorList>
    </citation>
    <scope>NUCLEOTIDE SEQUENCE [LARGE SCALE GENOMIC DNA]</scope>
    <source>
        <strain evidence="5">UCRPC4</strain>
    </source>
</reference>
<dbReference type="GO" id="GO:0005737">
    <property type="term" value="C:cytoplasm"/>
    <property type="evidence" value="ECO:0007669"/>
    <property type="project" value="TreeGrafter"/>
</dbReference>
<dbReference type="GO" id="GO:0009435">
    <property type="term" value="P:NAD+ biosynthetic process"/>
    <property type="evidence" value="ECO:0007669"/>
    <property type="project" value="UniProtKB-UniPathway"/>
</dbReference>
<accession>A0A0G2E7B0</accession>
<dbReference type="InterPro" id="IPR013785">
    <property type="entry name" value="Aldolase_TIM"/>
</dbReference>
<evidence type="ECO:0000259" key="4">
    <source>
        <dbReference type="Pfam" id="PF01729"/>
    </source>
</evidence>
<comment type="caution">
    <text evidence="5">The sequence shown here is derived from an EMBL/GenBank/DDBJ whole genome shotgun (WGS) entry which is preliminary data.</text>
</comment>
<dbReference type="InterPro" id="IPR027277">
    <property type="entry name" value="NadC/ModD"/>
</dbReference>